<dbReference type="InterPro" id="IPR052000">
    <property type="entry name" value="ETFRF1"/>
</dbReference>
<dbReference type="Proteomes" id="UP000574317">
    <property type="component" value="Unassembled WGS sequence"/>
</dbReference>
<dbReference type="Pfam" id="PF13233">
    <property type="entry name" value="Complex1_LYR_2"/>
    <property type="match status" value="1"/>
</dbReference>
<protein>
    <submittedName>
        <fullName evidence="2">NADH-ubiquinone oxidoreductase complex 1 LYR family</fullName>
    </submittedName>
</protein>
<dbReference type="InterPro" id="IPR045296">
    <property type="entry name" value="Complex1_LYR_ETFRF1_LYRM5"/>
</dbReference>
<dbReference type="PANTHER" id="PTHR21024">
    <property type="entry name" value="GROWTH HORMONE-INDUCIBLE SOLUBLE PROTEIN-RELATED"/>
    <property type="match status" value="1"/>
</dbReference>
<accession>A0A8H5JXF1</accession>
<sequence length="103" mass="12009">MQKLNVKFRGWSYREAEVGDRRHSLGMAAAASYIIRSGIPRLRQVIAIYKELLYMGKEYPLGFDYFRPRLHKAFISKAGERDEDKIRQGIAQAEYVKKEIEAL</sequence>
<dbReference type="PANTHER" id="PTHR21024:SF0">
    <property type="entry name" value="ELECTRON TRANSFER FLAVOPROTEIN REGULATORY FACTOR 1"/>
    <property type="match status" value="1"/>
</dbReference>
<evidence type="ECO:0000313" key="2">
    <source>
        <dbReference type="EMBL" id="KAF5563083.1"/>
    </source>
</evidence>
<gene>
    <name evidence="2" type="ORF">FNAPI_2828</name>
</gene>
<proteinExistence type="inferred from homology"/>
<dbReference type="GO" id="GO:0022904">
    <property type="term" value="P:respiratory electron transport chain"/>
    <property type="evidence" value="ECO:0007669"/>
    <property type="project" value="TreeGrafter"/>
</dbReference>
<keyword evidence="2" id="KW-0830">Ubiquinone</keyword>
<dbReference type="CDD" id="cd20265">
    <property type="entry name" value="Complex1_LYR_ETFRF1_LYRM5"/>
    <property type="match status" value="1"/>
</dbReference>
<comment type="caution">
    <text evidence="2">The sequence shown here is derived from an EMBL/GenBank/DDBJ whole genome shotgun (WGS) entry which is preliminary data.</text>
</comment>
<name>A0A8H5JXF1_9HYPO</name>
<organism evidence="2 3">
    <name type="scientific">Fusarium napiforme</name>
    <dbReference type="NCBI Taxonomy" id="42672"/>
    <lineage>
        <taxon>Eukaryota</taxon>
        <taxon>Fungi</taxon>
        <taxon>Dikarya</taxon>
        <taxon>Ascomycota</taxon>
        <taxon>Pezizomycotina</taxon>
        <taxon>Sordariomycetes</taxon>
        <taxon>Hypocreomycetidae</taxon>
        <taxon>Hypocreales</taxon>
        <taxon>Nectriaceae</taxon>
        <taxon>Fusarium</taxon>
        <taxon>Fusarium fujikuroi species complex</taxon>
    </lineage>
</organism>
<reference evidence="2 3" key="1">
    <citation type="submission" date="2020-05" db="EMBL/GenBank/DDBJ databases">
        <title>Identification and distribution of gene clusters putatively required for synthesis of sphingolipid metabolism inhibitors in phylogenetically diverse species of the filamentous fungus Fusarium.</title>
        <authorList>
            <person name="Kim H.-S."/>
            <person name="Busman M."/>
            <person name="Brown D.W."/>
            <person name="Divon H."/>
            <person name="Uhlig S."/>
            <person name="Proctor R.H."/>
        </authorList>
    </citation>
    <scope>NUCLEOTIDE SEQUENCE [LARGE SCALE GENOMIC DNA]</scope>
    <source>
        <strain evidence="2 3">NRRL 25196</strain>
    </source>
</reference>
<evidence type="ECO:0000313" key="3">
    <source>
        <dbReference type="Proteomes" id="UP000574317"/>
    </source>
</evidence>
<keyword evidence="3" id="KW-1185">Reference proteome</keyword>
<comment type="similarity">
    <text evidence="1">Belongs to the complex I LYR family.</text>
</comment>
<dbReference type="EMBL" id="JAAOAO010000096">
    <property type="protein sequence ID" value="KAF5563083.1"/>
    <property type="molecule type" value="Genomic_DNA"/>
</dbReference>
<dbReference type="GO" id="GO:0090324">
    <property type="term" value="P:negative regulation of oxidative phosphorylation"/>
    <property type="evidence" value="ECO:0007669"/>
    <property type="project" value="InterPro"/>
</dbReference>
<dbReference type="AlphaFoldDB" id="A0A8H5JXF1"/>
<dbReference type="GO" id="GO:0005739">
    <property type="term" value="C:mitochondrion"/>
    <property type="evidence" value="ECO:0007669"/>
    <property type="project" value="TreeGrafter"/>
</dbReference>
<evidence type="ECO:0000256" key="1">
    <source>
        <dbReference type="ARBA" id="ARBA00009508"/>
    </source>
</evidence>